<accession>A0A376U156</accession>
<feature type="transmembrane region" description="Helical" evidence="6">
    <location>
        <begin position="292"/>
        <end position="312"/>
    </location>
</feature>
<dbReference type="InterPro" id="IPR036259">
    <property type="entry name" value="MFS_trans_sf"/>
</dbReference>
<dbReference type="GO" id="GO:0005886">
    <property type="term" value="C:plasma membrane"/>
    <property type="evidence" value="ECO:0007669"/>
    <property type="project" value="TreeGrafter"/>
</dbReference>
<feature type="transmembrane region" description="Helical" evidence="6">
    <location>
        <begin position="356"/>
        <end position="377"/>
    </location>
</feature>
<feature type="transmembrane region" description="Helical" evidence="6">
    <location>
        <begin position="177"/>
        <end position="197"/>
    </location>
</feature>
<dbReference type="AlphaFoldDB" id="A0A376U156"/>
<feature type="transmembrane region" description="Helical" evidence="6">
    <location>
        <begin position="58"/>
        <end position="77"/>
    </location>
</feature>
<keyword evidence="3 6" id="KW-0812">Transmembrane</keyword>
<evidence type="ECO:0000256" key="2">
    <source>
        <dbReference type="ARBA" id="ARBA00022475"/>
    </source>
</evidence>
<evidence type="ECO:0000256" key="3">
    <source>
        <dbReference type="ARBA" id="ARBA00022692"/>
    </source>
</evidence>
<keyword evidence="2" id="KW-1003">Cell membrane</keyword>
<evidence type="ECO:0000256" key="4">
    <source>
        <dbReference type="ARBA" id="ARBA00022989"/>
    </source>
</evidence>
<name>A0A376U156_ECOLX</name>
<evidence type="ECO:0000256" key="5">
    <source>
        <dbReference type="ARBA" id="ARBA00023136"/>
    </source>
</evidence>
<reference evidence="7 8" key="1">
    <citation type="submission" date="2018-06" db="EMBL/GenBank/DDBJ databases">
        <authorList>
            <consortium name="Pathogen Informatics"/>
            <person name="Doyle S."/>
        </authorList>
    </citation>
    <scope>NUCLEOTIDE SEQUENCE [LARGE SCALE GENOMIC DNA]</scope>
    <source>
        <strain evidence="7 8">NCTC8622</strain>
    </source>
</reference>
<dbReference type="Proteomes" id="UP000254079">
    <property type="component" value="Unassembled WGS sequence"/>
</dbReference>
<proteinExistence type="predicted"/>
<feature type="transmembrane region" description="Helical" evidence="6">
    <location>
        <begin position="226"/>
        <end position="250"/>
    </location>
</feature>
<dbReference type="GO" id="GO:1990961">
    <property type="term" value="P:xenobiotic detoxification by transmembrane export across the plasma membrane"/>
    <property type="evidence" value="ECO:0007669"/>
    <property type="project" value="TreeGrafter"/>
</dbReference>
<comment type="subcellular location">
    <subcellularLocation>
        <location evidence="1">Membrane</location>
        <topology evidence="1">Multi-pass membrane protein</topology>
    </subcellularLocation>
</comment>
<feature type="transmembrane region" description="Helical" evidence="6">
    <location>
        <begin position="383"/>
        <end position="404"/>
    </location>
</feature>
<protein>
    <submittedName>
        <fullName evidence="7">Multidrug resistance protein</fullName>
    </submittedName>
</protein>
<dbReference type="Gene3D" id="1.20.1720.10">
    <property type="entry name" value="Multidrug resistance protein D"/>
    <property type="match status" value="2"/>
</dbReference>
<organism evidence="7 8">
    <name type="scientific">Escherichia coli</name>
    <dbReference type="NCBI Taxonomy" id="562"/>
    <lineage>
        <taxon>Bacteria</taxon>
        <taxon>Pseudomonadati</taxon>
        <taxon>Pseudomonadota</taxon>
        <taxon>Gammaproteobacteria</taxon>
        <taxon>Enterobacterales</taxon>
        <taxon>Enterobacteriaceae</taxon>
        <taxon>Escherichia</taxon>
    </lineage>
</organism>
<dbReference type="GO" id="GO:0015385">
    <property type="term" value="F:sodium:proton antiporter activity"/>
    <property type="evidence" value="ECO:0007669"/>
    <property type="project" value="TreeGrafter"/>
</dbReference>
<feature type="transmembrane region" description="Helical" evidence="6">
    <location>
        <begin position="147"/>
        <end position="171"/>
    </location>
</feature>
<feature type="transmembrane region" description="Helical" evidence="6">
    <location>
        <begin position="21"/>
        <end position="38"/>
    </location>
</feature>
<keyword evidence="4 6" id="KW-1133">Transmembrane helix</keyword>
<keyword evidence="5 6" id="KW-0472">Membrane</keyword>
<feature type="transmembrane region" description="Helical" evidence="6">
    <location>
        <begin position="318"/>
        <end position="344"/>
    </location>
</feature>
<dbReference type="EMBL" id="UGCP01000002">
    <property type="protein sequence ID" value="STI83314.1"/>
    <property type="molecule type" value="Genomic_DNA"/>
</dbReference>
<evidence type="ECO:0000313" key="8">
    <source>
        <dbReference type="Proteomes" id="UP000254079"/>
    </source>
</evidence>
<dbReference type="NCBIfam" id="NF011932">
    <property type="entry name" value="PRK15403.1"/>
    <property type="match status" value="1"/>
</dbReference>
<dbReference type="SUPFAM" id="SSF103473">
    <property type="entry name" value="MFS general substrate transporter"/>
    <property type="match status" value="1"/>
</dbReference>
<evidence type="ECO:0000256" key="1">
    <source>
        <dbReference type="ARBA" id="ARBA00004141"/>
    </source>
</evidence>
<dbReference type="InterPro" id="IPR011701">
    <property type="entry name" value="MFS"/>
</dbReference>
<dbReference type="Pfam" id="PF07690">
    <property type="entry name" value="MFS_1"/>
    <property type="match status" value="1"/>
</dbReference>
<sequence>MNNHFGKGLMAGLKATHAATLFFPMALILYDFAAYLSTDLIQPGIINVVRDFNADVSLAPAAVSLYLAGGMALQWLLGPLSDRIGRRPVLITGGANIYPCLRCDNVHNVYDTVSYRACNSGHQYLFYCHRWLCHGAGGVRQTKGIRLMAIITSIVLIAPIIGPLSGAALMHFVHWKVLFAIIAIMGFISFVGLLLAMPETVKRGAVSFSAKSVLRDFRNVFCNRQFLFGAATISLSYIPMMSWVAVSPVILIDAGGLTTSQFAWTQVPVFGAVIVANAIVARFVKDPTEPRFIWRAVPIQLVGLALLIIGNLLSPHVWLWSVLGTSLYAFGIGLIFPTLFRFTLFSNNLPKGTVSASLNMVILMVMSVSVEIGRWLWFNGGRLPFHLLAVVAGVIVVFTLAGLLNRVRQHQAAELAEEQ</sequence>
<evidence type="ECO:0000256" key="6">
    <source>
        <dbReference type="SAM" id="Phobius"/>
    </source>
</evidence>
<dbReference type="CDD" id="cd17320">
    <property type="entry name" value="MFS_MdfA_MDR_like"/>
    <property type="match status" value="1"/>
</dbReference>
<gene>
    <name evidence="7" type="primary">mdtM</name>
    <name evidence="7" type="ORF">NCTC8622_02333</name>
</gene>
<feature type="transmembrane region" description="Helical" evidence="6">
    <location>
        <begin position="262"/>
        <end position="280"/>
    </location>
</feature>
<dbReference type="PANTHER" id="PTHR23502">
    <property type="entry name" value="MAJOR FACILITATOR SUPERFAMILY"/>
    <property type="match status" value="1"/>
</dbReference>
<dbReference type="PANTHER" id="PTHR23502:SF10">
    <property type="entry name" value="MULTIDRUG RESISTANCE PROTEIN MDTM"/>
    <property type="match status" value="1"/>
</dbReference>
<evidence type="ECO:0000313" key="7">
    <source>
        <dbReference type="EMBL" id="STI83314.1"/>
    </source>
</evidence>